<evidence type="ECO:0000256" key="1">
    <source>
        <dbReference type="SAM" id="Phobius"/>
    </source>
</evidence>
<feature type="transmembrane region" description="Helical" evidence="1">
    <location>
        <begin position="76"/>
        <end position="94"/>
    </location>
</feature>
<dbReference type="Proteomes" id="UP000823486">
    <property type="component" value="Unassembled WGS sequence"/>
</dbReference>
<protein>
    <recommendedName>
        <fullName evidence="4">AI-2E family transporter</fullName>
    </recommendedName>
</protein>
<dbReference type="EMBL" id="JAFBFI010000003">
    <property type="protein sequence ID" value="MBM7691602.1"/>
    <property type="molecule type" value="Genomic_DNA"/>
</dbReference>
<accession>A0ABS2QET6</accession>
<proteinExistence type="predicted"/>
<evidence type="ECO:0008006" key="4">
    <source>
        <dbReference type="Google" id="ProtNLM"/>
    </source>
</evidence>
<keyword evidence="1" id="KW-0472">Membrane</keyword>
<sequence length="95" mass="11130">MKKILQILFPPRKEQVRLSDVLAFMFSFLLFYLIGLNWTNKNFLWVVPAILFLLIAQAVLEPLFKTLLKRKNIAVKRVYFGILVGIVVFTALRFN</sequence>
<comment type="caution">
    <text evidence="2">The sequence shown here is derived from an EMBL/GenBank/DDBJ whole genome shotgun (WGS) entry which is preliminary data.</text>
</comment>
<organism evidence="2 3">
    <name type="scientific">Peribacillus deserti</name>
    <dbReference type="NCBI Taxonomy" id="673318"/>
    <lineage>
        <taxon>Bacteria</taxon>
        <taxon>Bacillati</taxon>
        <taxon>Bacillota</taxon>
        <taxon>Bacilli</taxon>
        <taxon>Bacillales</taxon>
        <taxon>Bacillaceae</taxon>
        <taxon>Peribacillus</taxon>
    </lineage>
</organism>
<keyword evidence="1" id="KW-0812">Transmembrane</keyword>
<feature type="transmembrane region" description="Helical" evidence="1">
    <location>
        <begin position="21"/>
        <end position="38"/>
    </location>
</feature>
<keyword evidence="1" id="KW-1133">Transmembrane helix</keyword>
<reference evidence="2 3" key="1">
    <citation type="submission" date="2021-01" db="EMBL/GenBank/DDBJ databases">
        <title>Genomic Encyclopedia of Type Strains, Phase IV (KMG-IV): sequencing the most valuable type-strain genomes for metagenomic binning, comparative biology and taxonomic classification.</title>
        <authorList>
            <person name="Goeker M."/>
        </authorList>
    </citation>
    <scope>NUCLEOTIDE SEQUENCE [LARGE SCALE GENOMIC DNA]</scope>
    <source>
        <strain evidence="2 3">DSM 105482</strain>
    </source>
</reference>
<gene>
    <name evidence="2" type="ORF">JOC77_001009</name>
</gene>
<feature type="transmembrane region" description="Helical" evidence="1">
    <location>
        <begin position="44"/>
        <end position="64"/>
    </location>
</feature>
<dbReference type="RefSeq" id="WP_204539432.1">
    <property type="nucleotide sequence ID" value="NZ_JAFBFI010000003.1"/>
</dbReference>
<evidence type="ECO:0000313" key="2">
    <source>
        <dbReference type="EMBL" id="MBM7691602.1"/>
    </source>
</evidence>
<name>A0ABS2QET6_9BACI</name>
<keyword evidence="3" id="KW-1185">Reference proteome</keyword>
<evidence type="ECO:0000313" key="3">
    <source>
        <dbReference type="Proteomes" id="UP000823486"/>
    </source>
</evidence>